<reference evidence="2" key="2">
    <citation type="submission" date="2021-04" db="EMBL/GenBank/DDBJ databases">
        <authorList>
            <person name="Podell S."/>
        </authorList>
    </citation>
    <scope>NUCLEOTIDE SEQUENCE</scope>
    <source>
        <strain evidence="2">Hildebrandi</strain>
    </source>
</reference>
<organism evidence="2 3">
    <name type="scientific">Nitzschia inconspicua</name>
    <dbReference type="NCBI Taxonomy" id="303405"/>
    <lineage>
        <taxon>Eukaryota</taxon>
        <taxon>Sar</taxon>
        <taxon>Stramenopiles</taxon>
        <taxon>Ochrophyta</taxon>
        <taxon>Bacillariophyta</taxon>
        <taxon>Bacillariophyceae</taxon>
        <taxon>Bacillariophycidae</taxon>
        <taxon>Bacillariales</taxon>
        <taxon>Bacillariaceae</taxon>
        <taxon>Nitzschia</taxon>
    </lineage>
</organism>
<gene>
    <name evidence="2" type="ORF">IV203_009991</name>
</gene>
<evidence type="ECO:0000313" key="2">
    <source>
        <dbReference type="EMBL" id="KAG7350631.1"/>
    </source>
</evidence>
<protein>
    <submittedName>
        <fullName evidence="2">Uncharacterized protein</fullName>
    </submittedName>
</protein>
<dbReference type="Proteomes" id="UP000693970">
    <property type="component" value="Unassembled WGS sequence"/>
</dbReference>
<dbReference type="EMBL" id="JAGRRH010000018">
    <property type="protein sequence ID" value="KAG7350631.1"/>
    <property type="molecule type" value="Genomic_DNA"/>
</dbReference>
<reference evidence="2" key="1">
    <citation type="journal article" date="2021" name="Sci. Rep.">
        <title>Diploid genomic architecture of Nitzschia inconspicua, an elite biomass production diatom.</title>
        <authorList>
            <person name="Oliver A."/>
            <person name="Podell S."/>
            <person name="Pinowska A."/>
            <person name="Traller J.C."/>
            <person name="Smith S.R."/>
            <person name="McClure R."/>
            <person name="Beliaev A."/>
            <person name="Bohutskyi P."/>
            <person name="Hill E.A."/>
            <person name="Rabines A."/>
            <person name="Zheng H."/>
            <person name="Allen L.Z."/>
            <person name="Kuo A."/>
            <person name="Grigoriev I.V."/>
            <person name="Allen A.E."/>
            <person name="Hazlebeck D."/>
            <person name="Allen E.E."/>
        </authorList>
    </citation>
    <scope>NUCLEOTIDE SEQUENCE</scope>
    <source>
        <strain evidence="2">Hildebrandi</strain>
    </source>
</reference>
<evidence type="ECO:0000313" key="3">
    <source>
        <dbReference type="Proteomes" id="UP000693970"/>
    </source>
</evidence>
<accession>A0A9K3KW43</accession>
<sequence length="673" mass="74552">MQASSNLVGSPKAVKELIPPHSLLLLLKMRYRTLMERRLSSTGGNSMDGSPVGDLFVNPSRKSNTNRENDLAVHDEVANQSSSSDGNTVSPDNQVKKDIIPPTHPQVVKLVGGIDVCDNKPTPPNDFQPASSKTSARTMLKSDTYSLYTPRGQMFHLRSVAREWFMILVLQALHIFPPVSAWERCSSKEGGGICPDGSVCCPSQIQGVSACVPVAHSNLPNASRTGQCCGDFTSGCPFGYQCAGPNLSSPSAAFDGICTPTNETVSEDPWAHSVPRYQLCRIPPTMLQLHGFPLSLSSHGNANDTDDNDYLYNLGYYSSQGSITDPTNSHHKVETVVLILHGSLRDADDYFCAGLTLVDDKEQSSTIEYGEHVLILTPWFASVSDDTSDPSSEAEQIQQLLQWDDVVPAYDSFYWHIWRYGADAHNAAISSFLALDRMVEYLVTSTKEFPSLQQITVVGHSAGGQMAHRWALLSDTPAWTVMDIRVVVANPRSFAYLDERRWLPSSDGLGEEFREPLHEEMEGCPEYNQWLWGLQGGGDLACPYRDNAISQVKSMSELGERYATRDVIYLSGEYDIIPQDHDHCAAVIQGRTRIERARNYVSALQKAVGRPVHEWYIVPRSGHDHALMFQSQIGRSVILGRRNQSDALHQDEDDCIKNVSQTSRFIVPMNEKP</sequence>
<proteinExistence type="predicted"/>
<dbReference type="OrthoDB" id="5985073at2759"/>
<dbReference type="PANTHER" id="PTHR35560">
    <property type="entry name" value="BLL0132 PROTEIN"/>
    <property type="match status" value="1"/>
</dbReference>
<evidence type="ECO:0000256" key="1">
    <source>
        <dbReference type="SAM" id="MobiDB-lite"/>
    </source>
</evidence>
<keyword evidence="3" id="KW-1185">Reference proteome</keyword>
<name>A0A9K3KW43_9STRA</name>
<comment type="caution">
    <text evidence="2">The sequence shown here is derived from an EMBL/GenBank/DDBJ whole genome shotgun (WGS) entry which is preliminary data.</text>
</comment>
<feature type="region of interest" description="Disordered" evidence="1">
    <location>
        <begin position="40"/>
        <end position="69"/>
    </location>
</feature>
<dbReference type="PANTHER" id="PTHR35560:SF3">
    <property type="entry name" value="PEPTIDASE S9 PROLYL OLIGOPEPTIDASE CATALYTIC DOMAIN-CONTAINING PROTEIN"/>
    <property type="match status" value="1"/>
</dbReference>
<dbReference type="AlphaFoldDB" id="A0A9K3KW43"/>